<keyword evidence="16" id="KW-0843">Virulence</keyword>
<keyword evidence="11" id="KW-0378">Hydrolase</keyword>
<dbReference type="InterPro" id="IPR048568">
    <property type="entry name" value="RtxA_C"/>
</dbReference>
<keyword evidence="15" id="KW-1043">Host membrane</keyword>
<feature type="compositionally biased region" description="Polar residues" evidence="21">
    <location>
        <begin position="3871"/>
        <end position="3885"/>
    </location>
</feature>
<evidence type="ECO:0000256" key="19">
    <source>
        <dbReference type="ARBA" id="ARBA00023200"/>
    </source>
</evidence>
<feature type="region of interest" description="Disordered" evidence="21">
    <location>
        <begin position="1625"/>
        <end position="1654"/>
    </location>
</feature>
<dbReference type="GO" id="GO:0090729">
    <property type="term" value="F:toxin activity"/>
    <property type="evidence" value="ECO:0007669"/>
    <property type="project" value="UniProtKB-KW"/>
</dbReference>
<dbReference type="CDD" id="cd20495">
    <property type="entry name" value="C58_PaToxP-like"/>
    <property type="match status" value="1"/>
</dbReference>
<keyword evidence="5" id="KW-0964">Secreted</keyword>
<evidence type="ECO:0000256" key="17">
    <source>
        <dbReference type="ARBA" id="ARBA00023121"/>
    </source>
</evidence>
<feature type="compositionally biased region" description="Polar residues" evidence="21">
    <location>
        <begin position="1727"/>
        <end position="1740"/>
    </location>
</feature>
<dbReference type="InterPro" id="IPR020974">
    <property type="entry name" value="CPD_dom"/>
</dbReference>
<evidence type="ECO:0000256" key="6">
    <source>
        <dbReference type="ARBA" id="ARBA00022656"/>
    </source>
</evidence>
<evidence type="ECO:0000256" key="21">
    <source>
        <dbReference type="SAM" id="MobiDB-lite"/>
    </source>
</evidence>
<dbReference type="Pfam" id="PF11713">
    <property type="entry name" value="Peptidase_C80"/>
    <property type="match status" value="1"/>
</dbReference>
<dbReference type="InterPro" id="IPR020972">
    <property type="entry name" value="Dermonecrotic/RTX_toxin_MLD"/>
</dbReference>
<feature type="compositionally biased region" description="Basic and acidic residues" evidence="21">
    <location>
        <begin position="1813"/>
        <end position="1822"/>
    </location>
</feature>
<evidence type="ECO:0000256" key="10">
    <source>
        <dbReference type="ARBA" id="ARBA00022737"/>
    </source>
</evidence>
<dbReference type="GO" id="GO:0008289">
    <property type="term" value="F:lipid binding"/>
    <property type="evidence" value="ECO:0007669"/>
    <property type="project" value="UniProtKB-KW"/>
</dbReference>
<gene>
    <name evidence="23" type="ORF">XBO1_1370016</name>
</gene>
<dbReference type="GO" id="GO:0008234">
    <property type="term" value="F:cysteine-type peptidase activity"/>
    <property type="evidence" value="ECO:0007669"/>
    <property type="project" value="UniProtKB-KW"/>
</dbReference>
<evidence type="ECO:0000313" key="24">
    <source>
        <dbReference type="Proteomes" id="UP000028483"/>
    </source>
</evidence>
<protein>
    <submittedName>
        <fullName evidence="23">Putative toxin RtxA protein</fullName>
    </submittedName>
</protein>
<dbReference type="SUPFAM" id="SSF53474">
    <property type="entry name" value="alpha/beta-Hydrolases"/>
    <property type="match status" value="1"/>
</dbReference>
<organism evidence="23 24">
    <name type="scientific">Xenorhabdus bovienii str. oregonense</name>
    <dbReference type="NCBI Taxonomy" id="1398202"/>
    <lineage>
        <taxon>Bacteria</taxon>
        <taxon>Pseudomonadati</taxon>
        <taxon>Pseudomonadota</taxon>
        <taxon>Gammaproteobacteria</taxon>
        <taxon>Enterobacterales</taxon>
        <taxon>Morganellaceae</taxon>
        <taxon>Xenorhabdus</taxon>
    </lineage>
</organism>
<dbReference type="Pfam" id="PF11647">
    <property type="entry name" value="MLD"/>
    <property type="match status" value="1"/>
</dbReference>
<keyword evidence="6" id="KW-0800">Toxin</keyword>
<evidence type="ECO:0000256" key="4">
    <source>
        <dbReference type="ARBA" id="ARBA00022511"/>
    </source>
</evidence>
<dbReference type="CDD" id="cd20501">
    <property type="entry name" value="C80_RtxA-like"/>
    <property type="match status" value="1"/>
</dbReference>
<dbReference type="InterPro" id="IPR049824">
    <property type="entry name" value="RtxA-like_C80"/>
</dbReference>
<dbReference type="GO" id="GO:0044164">
    <property type="term" value="C:host cell cytosol"/>
    <property type="evidence" value="ECO:0007669"/>
    <property type="project" value="UniProtKB-SubCell"/>
</dbReference>
<dbReference type="Gene3D" id="2.60.120.260">
    <property type="entry name" value="Galactose-binding domain-like"/>
    <property type="match status" value="1"/>
</dbReference>
<feature type="region of interest" description="Disordered" evidence="21">
    <location>
        <begin position="1727"/>
        <end position="1747"/>
    </location>
</feature>
<dbReference type="GO" id="GO:0020002">
    <property type="term" value="C:host cell plasma membrane"/>
    <property type="evidence" value="ECO:0007669"/>
    <property type="project" value="UniProtKB-SubCell"/>
</dbReference>
<dbReference type="InterPro" id="IPR011049">
    <property type="entry name" value="Serralysin-like_metalloprot_C"/>
</dbReference>
<dbReference type="RefSeq" id="WP_038255000.1">
    <property type="nucleotide sequence ID" value="NZ_CAWLUU010000121.1"/>
</dbReference>
<evidence type="ECO:0000256" key="16">
    <source>
        <dbReference type="ARBA" id="ARBA00023026"/>
    </source>
</evidence>
<keyword evidence="12" id="KW-0788">Thiol protease</keyword>
<dbReference type="GO" id="GO:0046872">
    <property type="term" value="F:metal ion binding"/>
    <property type="evidence" value="ECO:0007669"/>
    <property type="project" value="UniProtKB-KW"/>
</dbReference>
<feature type="compositionally biased region" description="Basic and acidic residues" evidence="21">
    <location>
        <begin position="1628"/>
        <end position="1646"/>
    </location>
</feature>
<dbReference type="Pfam" id="PF21735">
    <property type="entry name" value="RtxA_C"/>
    <property type="match status" value="6"/>
</dbReference>
<evidence type="ECO:0000256" key="13">
    <source>
        <dbReference type="ARBA" id="ARBA00022813"/>
    </source>
</evidence>
<keyword evidence="17" id="KW-0446">Lipid-binding</keyword>
<dbReference type="Gene3D" id="3.40.50.1820">
    <property type="entry name" value="alpha/beta hydrolase"/>
    <property type="match status" value="1"/>
</dbReference>
<reference evidence="23" key="1">
    <citation type="submission" date="2013-07" db="EMBL/GenBank/DDBJ databases">
        <title>Sub-species coevolution in mutualistic symbiosis.</title>
        <authorList>
            <person name="Murfin K."/>
            <person name="Klassen J."/>
            <person name="Lee M."/>
            <person name="Forst S."/>
            <person name="Stock P."/>
            <person name="Goodrich-Blair H."/>
        </authorList>
    </citation>
    <scope>NUCLEOTIDE SEQUENCE [LARGE SCALE GENOMIC DNA]</scope>
    <source>
        <strain evidence="23">Oregonense</strain>
    </source>
</reference>
<evidence type="ECO:0000256" key="8">
    <source>
        <dbReference type="ARBA" id="ARBA00022679"/>
    </source>
</evidence>
<feature type="domain" description="Peptidase C80" evidence="22">
    <location>
        <begin position="3632"/>
        <end position="3812"/>
    </location>
</feature>
<evidence type="ECO:0000313" key="23">
    <source>
        <dbReference type="EMBL" id="CDH04720.1"/>
    </source>
</evidence>
<keyword evidence="7" id="KW-0645">Protease</keyword>
<keyword evidence="4" id="KW-1032">Host cell membrane</keyword>
<dbReference type="Gene3D" id="1.20.140.180">
    <property type="match status" value="1"/>
</dbReference>
<name>A0A077P158_XENBV</name>
<accession>A0A077P158</accession>
<dbReference type="GO" id="GO:0006508">
    <property type="term" value="P:proteolysis"/>
    <property type="evidence" value="ECO:0007669"/>
    <property type="project" value="UniProtKB-KW"/>
</dbReference>
<keyword evidence="8" id="KW-0808">Transferase</keyword>
<evidence type="ECO:0000256" key="9">
    <source>
        <dbReference type="ARBA" id="ARBA00022723"/>
    </source>
</evidence>
<evidence type="ECO:0000256" key="14">
    <source>
        <dbReference type="ARBA" id="ARBA00022842"/>
    </source>
</evidence>
<evidence type="ECO:0000256" key="1">
    <source>
        <dbReference type="ARBA" id="ARBA00001946"/>
    </source>
</evidence>
<sequence>MGKSSNRSAAYAFTGKYEDDNDGNTIHAIGIGGVINAYGGNDYIVVGSVGATVNTTWGHDTVVGAAGYLNINDTSGTLTVKGGSGYTSINKTSDGTIDFAGAAGGLKINHTGDKGRIDYSGASGYNGITRKGWEGNFTFKGAGAYNELWHETNQGNFYFAGAGGGNKIDRTWFDRYQGSHGDLTFNGAGAANIISSRVESGDVVFEGAGAANNLVRRGKTGNVTLTGAGASNRIERTRQADDVYSETRGDIRFEGAGGYNSLYSDVAHGNIRFAGVGGYNHITRKGTAHDFDNEGMEYAKAEDIVLKNSTMNGEWIGYNVQVTGLKSARESNTYLFAFADSMYTKINKVQLRNDPETGKLIYHSTSWYKEGNHLKELEKQDISVQGGFKDVKIDGAYTLSNLTVEHQQSVTVHAVEEKLAEDQWMNHGDGVLVDVADATLSNAKMGGYAIDSKGGTADVQVVKSNHKSNTYIYAKRIDKYTKIVVIELRNDPKTGMLQYNAQAWLSLEDRMAKLANEDISSANGYQAVPAGIYTLSDLHYSAKAVRTASGRVSGMHEYSDLALFKAPTSSGKSSGDVHYTGAGGGNVIHSNVTRGNVYFNGAGIANVIEHTSEFGNTEFNGGGAANVIVKKGKEGNLTFNGVGIANVLLHQGLRGDMDVNAGGAANILVRVGDGRYLAHLLAVGNISIHKGNGNSRISMGGGFNTHTQIGHGDVFWSGVGGFNVLTQMGKGHVSSILLGGANVLTKVGEGDLESGMLGGANIITHISNDRETSNTKAIALGGANILTKKGKGDVLSVMGGGANVLTHVGDGKTTGILLGGANILTKVGNGDTTGIMLGLGNILTHVGNGQTLGVMAAAGNIFTKVGEGTTIAAMVGAGNIFTHVGQGNAWALMGGIGNIFTKVGDGDVLALMLAAGNVFTHVGDGMSVALMVAKGNIATKVGHGEVLSAMIGEGNIFTQIGNGDTFAAMLGKANILTKVGNGLTAALMVSEANIYTHVGDGTSIGLFVGSVNVMTKVGNGTTLAAMFGKANIMTHVGDGLTGVLALGKANIMTKVGNDFMGVVAASEANVVTHVGDGTTAALLLGKGNVLTKVGDGTTVGLLISKIGNVMTHLGDGTTIGFAKGEANIITKLGDGLGINAVWGKANIMTHIGEGDRYNFAKGEANIITKVGDGQEITVVQGQANIVTHVGNGDDYTGAWGKANVITKVGDGRNVVLAKGDANIVTQIGNGDSFNALWSQGNVVTKVGDGMQVTAAKGKGNITTTVGNGLSVTTVHGDLNVNTKVGDGVSVNVAWGKLNVNTRVGDGLNVSVMKGQANANIRVGDGLNINASYARNNVAIQVGNGDFYSLAVAESNTESNKLGALFGNVKQTLFGVAGSQGISYLVNGDEANTSGTHKGRGAINLPEVSALNGFQLTEMKQVTSDLQHSLKGSVTGVDTPDIGSIQNTLGNEKRLSSNQSRNLIVNGDFEQGADGWQATNGIEAYYAAQAYGLSNEGHGERVSELDAYTHADKDSNTSIYQDISDLTVGESITLSFDFAKRADISADNGMEVLWNGKTVFSISAGNAEWQNKTLSLTAQAGSNRLEFKGTGTNDGLGYILDNVVAKSELPDSAIADLVQQDAAAQNALQDKEKAEADRQRLEQERDTQLAAVSGSRAQLEATDLEALNGNGQDQRDAINNEAETVTEELAKKVKGLATLDSYGKHHGESGEQWRAQFAGGLLKQTQTQLNSANETAQQQLDRSQHAASERFGDLRDAVAKSEAGVSKGEQNQQQSQKEIEQTRTNAEFRKQQALSQKTQAEHAESDAKAAVQKAEQRGQHEVSEADSQTARVQSDAKAAKQSDNYKPNRAGTAGSGLSGTAYESHAAENQPERVKTDNPIGFAPKDETNTGFSKELQYLDEDLDELTEAKAALNRLQINATKRGKNTGATLISAYTETSVGQPVSKTADVSTEWVRNTPKISGLDLSGLQALGETHVQQGSADAPEASATAIRAQKVADVYRWLDSDNNIATDTYIPVPGFERGDADIPDNIRQKLVTFVEGYLKGTDNSVPEDQAAPLAKLFVDATIDCNWDKRVEFVSKLEQYGYSFEPVHGDKSIVSFWSGKNFKQYRNVLDAVQTDGKKVVYDIDVKGNSFAIELNKTLMRWGNVYLDSDNAEHNALQTAINASARSNTGFWSSLYATGSRDDVYVIAEGGLRLGNYFWNVELPVLRQLQREGLVGEIRLLDKPAREYQGAAPETIGRRLTEAGVSVKARFDSLSIEEQDRLLTLNPTGYKPDTLIDLDIKLSAIDNMLNQALPFYGLRTERNLLVREADDEGFEVRRWPGHDGDDFKTIIVEDAEDPAQIKAIERFILANYDDYGKLPDALYLVADQIVSHEQGRTRIVAKKVDGSWNYKPKTDLMSVSEFKDAAYVKGKILGDSYRNVLEAFGSYEKALQNGADYDLNAVEKLISLHQQVEGYLLGHPDSKRLPAMTNLLSQINVRMEESRVLAEPTLTSTGKGSFSELYNKLGNANLKDSKHLYIDEQGDFVTRGKSNIQIAMKAEGTEKAIEQIKAAVTREYGQEVAETVFSNLKSRDLSKDGKGIDVSGLRKVHKAIEQQLSPVSATLFVWKPSDHSRLGHAALQIGQGRVQVSAEGAEGFNEKNYVSWWPKGGKSTSPGHIFDVSTEENPDVRLRWRDLSQPASQNETLEFDVGSEEGDNFGLKDGTYKLEKFIEKLQAAKGVDAKFEDISEGFAMAALANPNLLKSAGIPEHISRPFIEQWENGNIDMQDIGRDFAEALRTAAKQKVTPELTEKRITNIIRQFAERELSDIQDFKASEADQGRVFRINLAGLDAAAMQAEWNKISQNPDARYQILNGNCSSIVAKVLKAGGADKVIGHTWRPNFGIWTPTELFNYAQKLQEAQIERIANKPKRIVGEDLEALGQPDKKDNVLEKVAIDNDGKPPRDREHFNPVTRFLNNELYGAKEERRNVYDYTQTALDTAVTNGTADKVTLRGDAGRLTGYYHQGEQKPDVAAEPNAAKKVVLFIHGSGSSAEEQASVIKNQYQKQGIDMLAVNLRGYGSSDGRPSEKGLYHDARTMFRYLVNDRGVRPENIIIHGYSMGGPIAADLARYAERNGHTVSGLLLDRPMPSMTKAITAHEVPNPAGMTGVLAKAVNGQFSVEKNLQGISKQTPIMLLTDSEGLGEAGEKLRAKLVIDGYQVSGEHTFYGHEASSRLMNQYAEQIVTGLFDVKRQPDESTALKGLRSDLKRYGEALEPQKGAPGKTKDIRVTQDFLTGYQQGHAEQTVDGFRSDMNIKQLVDLLVKGNWTAEQKGSLAWEIESRALKVTFQPQAEKHNRLFNDVVSSGVADTKASKHLAPQLLLLNLSNDGFGGRCDPLSKLVLVAKQLENEGQDGVARKLLEKMYSAAAVLSNPALYSDTERGNASKLLGSLAALHARNPMHNTSIKVWQEKLEGKLALTVNGVIGKVTTANADGKPVLLELDVPGHAMAAWAKGSGENRVYGFYDPNAGIVEFSSAEKFGDYFTRFFGKSGLNMEKSYELPKNDAGEIIFNRVVVMDGSVLATYSPTRADKTTMQGMLDLNIFDEKPVKTQSGVEITHEVKVPLKDNLPQGVDRVVNNQNVEYWEPAFVKPQAEGGDSRFNGQVIIQTENDPVAAKAAARLAGKHPDSSVIVQLDANGRYRVVYGDPATLSGKLRWQIVGHGRDESVQNHTRMSGYSADELALKLKQFRTDFKQAGSPDHISLVGCSLISDDKREGFARHFISELDKQGIRTTVSARSSEVAVDSIGRKFTRNAEEQWVHKLTDNKIVLGWNDKGELETHAERIRRGISENDINLSRIGHIDTDAKAKGAIAENAETFHAPEQHKKVNDDSSATSPAKSSNNKLSYSGNIQVQAGDGEFTAINWGTTNVGIKVGTGGFKSLAFGDNNVMVHLGNGDSKHSVNIAGYQALEGAQFFMGNRNVSFNMGRSNDLIVMMDKSIPTPPLINPFDGASRISGVLQNIAGSFESPDWLTAQDQQWTLESAKKYVSDLSGLDLTSSVDYKTLTDLDAENERSSRGPKSDIESTLNKKYNQWLGRKGNTPEMGNVSRADKFRQENETLAFNFAVGGQGADIQVTTGNWNFMFGDNIQSILDTNLGSLFGLMTQEYTSTGMAKTTFTFSPTDLPRQLKNKLLGNLAGVSADTTLADIFGVDYTADGRIISRSDQSVDGVAILREMLEVIGEFSGDQLQAFTDPAKLLDSLEAGLNMGADGVKSFAESHGLKAKAPEENKEGHISISEEGKPVQETEELPSDRTFGFNSLNLPNLFATMFSQDKQAEMESLATNLKENLTADLLNMQDKTFDFLRNSGHLQGDGDMHVSLGNYNFNWGGDGKDLGAYLGDNNNFWGGRGDDVYYSVGTSNIFTGGEGNDMGVLMGRENMMFGGAGNDVAVLAGRINYAYMGDGDDQVFVFGEGGVIEGGKGRDYIVASGNFNNIHAGEGQDYVVAIGNNNQVGLGEGDDFATVFGNYNRIDGNAGNNAIKLMGYHAAVNGGTGDDHLIADVVSKFSQLNGGDGDDLLVLGGYQNHFKGGSGVNSFVVSGDVIDNVVEDIKRGDKIIFNNLNWQKLWFQRSGYDLVLLTGRDVTDTSAQGKFEAMGSVTFNDYFNGNRADIVTQMGDKDAQGEREYTALSANSVDSLVQAMSGFAPNMGDTGFIDTLDSQTKSAIVTAWADTTSGKSKLA</sequence>
<evidence type="ECO:0000256" key="20">
    <source>
        <dbReference type="ARBA" id="ARBA00023586"/>
    </source>
</evidence>
<dbReference type="PANTHER" id="PTHR12277">
    <property type="entry name" value="ALPHA/BETA HYDROLASE DOMAIN-CONTAINING PROTEIN"/>
    <property type="match status" value="1"/>
</dbReference>
<evidence type="ECO:0000256" key="15">
    <source>
        <dbReference type="ARBA" id="ARBA00022870"/>
    </source>
</evidence>
<dbReference type="Gene3D" id="3.40.50.11050">
    <property type="match status" value="1"/>
</dbReference>
<evidence type="ECO:0000256" key="3">
    <source>
        <dbReference type="ARBA" id="ARBA00004613"/>
    </source>
</evidence>
<dbReference type="Gene3D" id="2.160.20.160">
    <property type="match status" value="1"/>
</dbReference>
<dbReference type="HOGENOM" id="CLU_000137_1_0_6"/>
<feature type="region of interest" description="Disordered" evidence="21">
    <location>
        <begin position="3857"/>
        <end position="3885"/>
    </location>
</feature>
<evidence type="ECO:0000256" key="12">
    <source>
        <dbReference type="ARBA" id="ARBA00022807"/>
    </source>
</evidence>
<evidence type="ECO:0000259" key="22">
    <source>
        <dbReference type="PROSITE" id="PS51771"/>
    </source>
</evidence>
<evidence type="ECO:0000256" key="18">
    <source>
        <dbReference type="ARBA" id="ARBA00023136"/>
    </source>
</evidence>
<dbReference type="SUPFAM" id="SSF51120">
    <property type="entry name" value="beta-Roll"/>
    <property type="match status" value="1"/>
</dbReference>
<keyword evidence="9" id="KW-0479">Metal-binding</keyword>
<comment type="subcellular location">
    <subcellularLocation>
        <location evidence="2">Host cell membrane</location>
    </subcellularLocation>
    <subcellularLocation>
        <location evidence="20">Host cytoplasm</location>
        <location evidence="20">Host cytosol</location>
    </subcellularLocation>
    <subcellularLocation>
        <location evidence="3">Secreted</location>
    </subcellularLocation>
</comment>
<dbReference type="CDD" id="cd16840">
    <property type="entry name" value="toxin_MLD"/>
    <property type="match status" value="1"/>
</dbReference>
<evidence type="ECO:0000256" key="7">
    <source>
        <dbReference type="ARBA" id="ARBA00022670"/>
    </source>
</evidence>
<dbReference type="PANTHER" id="PTHR12277:SF81">
    <property type="entry name" value="PROTEIN ABHD13"/>
    <property type="match status" value="1"/>
</dbReference>
<dbReference type="InterPro" id="IPR029058">
    <property type="entry name" value="AB_hydrolase_fold"/>
</dbReference>
<dbReference type="SUPFAM" id="SSF158842">
    <property type="entry name" value="PMT central region-like"/>
    <property type="match status" value="1"/>
</dbReference>
<keyword evidence="10" id="KW-0677">Repeat</keyword>
<comment type="caution">
    <text evidence="23">The sequence shown here is derived from an EMBL/GenBank/DDBJ whole genome shotgun (WGS) entry which is preliminary data.</text>
</comment>
<dbReference type="InterPro" id="IPR038383">
    <property type="entry name" value="CPD_dom_sf"/>
</dbReference>
<feature type="compositionally biased region" description="Basic and acidic residues" evidence="21">
    <location>
        <begin position="1776"/>
        <end position="1789"/>
    </location>
</feature>
<dbReference type="EMBL" id="CBSX010000043">
    <property type="protein sequence ID" value="CDH04720.1"/>
    <property type="molecule type" value="Genomic_DNA"/>
</dbReference>
<feature type="region of interest" description="Disordered" evidence="21">
    <location>
        <begin position="1759"/>
        <end position="1888"/>
    </location>
</feature>
<evidence type="ECO:0000256" key="11">
    <source>
        <dbReference type="ARBA" id="ARBA00022801"/>
    </source>
</evidence>
<dbReference type="GO" id="GO:0005576">
    <property type="term" value="C:extracellular region"/>
    <property type="evidence" value="ECO:0007669"/>
    <property type="project" value="UniProtKB-SubCell"/>
</dbReference>
<keyword evidence="13" id="KW-0068">Autocatalytic cleavage</keyword>
<dbReference type="Pfam" id="PF12146">
    <property type="entry name" value="Hydrolase_4"/>
    <property type="match status" value="1"/>
</dbReference>
<dbReference type="GO" id="GO:0016740">
    <property type="term" value="F:transferase activity"/>
    <property type="evidence" value="ECO:0007669"/>
    <property type="project" value="UniProtKB-KW"/>
</dbReference>
<evidence type="ECO:0000256" key="2">
    <source>
        <dbReference type="ARBA" id="ARBA00004165"/>
    </source>
</evidence>
<keyword evidence="14" id="KW-0460">Magnesium</keyword>
<dbReference type="Proteomes" id="UP000028483">
    <property type="component" value="Unassembled WGS sequence"/>
</dbReference>
<dbReference type="PROSITE" id="PS51771">
    <property type="entry name" value="CGT_MARTX_CPD"/>
    <property type="match status" value="1"/>
</dbReference>
<keyword evidence="19" id="KW-1035">Host cytoplasm</keyword>
<dbReference type="InterPro" id="IPR011509">
    <property type="entry name" value="RtxA_toxin"/>
</dbReference>
<keyword evidence="18" id="KW-0472">Membrane</keyword>
<evidence type="ECO:0000256" key="5">
    <source>
        <dbReference type="ARBA" id="ARBA00022525"/>
    </source>
</evidence>
<proteinExistence type="predicted"/>
<dbReference type="InterPro" id="IPR022742">
    <property type="entry name" value="Hydrolase_4"/>
</dbReference>
<dbReference type="NCBIfam" id="NF012221">
    <property type="entry name" value="MARTX_Nterm"/>
    <property type="match status" value="1"/>
</dbReference>
<dbReference type="Pfam" id="PF07634">
    <property type="entry name" value="RtxA"/>
    <property type="match status" value="40"/>
</dbReference>
<comment type="cofactor">
    <cofactor evidence="1">
        <name>Mg(2+)</name>
        <dbReference type="ChEBI" id="CHEBI:18420"/>
    </cofactor>
</comment>
<feature type="compositionally biased region" description="Basic and acidic residues" evidence="21">
    <location>
        <begin position="3860"/>
        <end position="3870"/>
    </location>
</feature>